<dbReference type="InterPro" id="IPR037682">
    <property type="entry name" value="TonB_C"/>
</dbReference>
<dbReference type="PANTHER" id="PTHR33446">
    <property type="entry name" value="PROTEIN TONB-RELATED"/>
    <property type="match status" value="1"/>
</dbReference>
<sequence>MKTTLHQRLRQICVATGLLITILSVSMGRAHAQKNAGPLGYDQVDQKPEFPGGMPALYQYLAKGIRYPDAEKKAGTGGKVLLGFVVDESGNIRDVTVIRPATRALDAEAVRVVSASPRWKPGKINGENVPVSFQMPIAFNARK</sequence>
<proteinExistence type="inferred from homology"/>
<evidence type="ECO:0000256" key="8">
    <source>
        <dbReference type="ARBA" id="ARBA00022989"/>
    </source>
</evidence>
<keyword evidence="8" id="KW-1133">Transmembrane helix</keyword>
<gene>
    <name evidence="11" type="ORF">C7T94_01550</name>
</gene>
<comment type="subcellular location">
    <subcellularLocation>
        <location evidence="1">Cell inner membrane</location>
        <topology evidence="1">Single-pass membrane protein</topology>
        <orientation evidence="1">Periplasmic side</orientation>
    </subcellularLocation>
</comment>
<keyword evidence="9" id="KW-0472">Membrane</keyword>
<organism evidence="11 12">
    <name type="scientific">Pedobacter yulinensis</name>
    <dbReference type="NCBI Taxonomy" id="2126353"/>
    <lineage>
        <taxon>Bacteria</taxon>
        <taxon>Pseudomonadati</taxon>
        <taxon>Bacteroidota</taxon>
        <taxon>Sphingobacteriia</taxon>
        <taxon>Sphingobacteriales</taxon>
        <taxon>Sphingobacteriaceae</taxon>
        <taxon>Pedobacter</taxon>
    </lineage>
</organism>
<dbReference type="GO" id="GO:0055085">
    <property type="term" value="P:transmembrane transport"/>
    <property type="evidence" value="ECO:0007669"/>
    <property type="project" value="InterPro"/>
</dbReference>
<keyword evidence="6" id="KW-0812">Transmembrane</keyword>
<dbReference type="GO" id="GO:0015031">
    <property type="term" value="P:protein transport"/>
    <property type="evidence" value="ECO:0007669"/>
    <property type="project" value="UniProtKB-KW"/>
</dbReference>
<dbReference type="GO" id="GO:0098797">
    <property type="term" value="C:plasma membrane protein complex"/>
    <property type="evidence" value="ECO:0007669"/>
    <property type="project" value="TreeGrafter"/>
</dbReference>
<dbReference type="InterPro" id="IPR006260">
    <property type="entry name" value="TonB/TolA_C"/>
</dbReference>
<keyword evidence="7" id="KW-0653">Protein transport</keyword>
<comment type="similarity">
    <text evidence="2">Belongs to the TonB family.</text>
</comment>
<dbReference type="AlphaFoldDB" id="A0A2T3HR18"/>
<accession>A0A2T3HR18</accession>
<evidence type="ECO:0000256" key="1">
    <source>
        <dbReference type="ARBA" id="ARBA00004383"/>
    </source>
</evidence>
<evidence type="ECO:0000256" key="5">
    <source>
        <dbReference type="ARBA" id="ARBA00022519"/>
    </source>
</evidence>
<evidence type="ECO:0000313" key="12">
    <source>
        <dbReference type="Proteomes" id="UP000240912"/>
    </source>
</evidence>
<dbReference type="SUPFAM" id="SSF74653">
    <property type="entry name" value="TolA/TonB C-terminal domain"/>
    <property type="match status" value="1"/>
</dbReference>
<evidence type="ECO:0000256" key="7">
    <source>
        <dbReference type="ARBA" id="ARBA00022927"/>
    </source>
</evidence>
<evidence type="ECO:0000256" key="3">
    <source>
        <dbReference type="ARBA" id="ARBA00022448"/>
    </source>
</evidence>
<name>A0A2T3HR18_9SPHI</name>
<dbReference type="OrthoDB" id="649093at2"/>
<dbReference type="Gene3D" id="3.30.1150.10">
    <property type="match status" value="1"/>
</dbReference>
<evidence type="ECO:0000313" key="11">
    <source>
        <dbReference type="EMBL" id="PST84837.1"/>
    </source>
</evidence>
<dbReference type="Proteomes" id="UP000240912">
    <property type="component" value="Unassembled WGS sequence"/>
</dbReference>
<evidence type="ECO:0000256" key="4">
    <source>
        <dbReference type="ARBA" id="ARBA00022475"/>
    </source>
</evidence>
<dbReference type="PANTHER" id="PTHR33446:SF2">
    <property type="entry name" value="PROTEIN TONB"/>
    <property type="match status" value="1"/>
</dbReference>
<dbReference type="NCBIfam" id="TIGR01352">
    <property type="entry name" value="tonB_Cterm"/>
    <property type="match status" value="1"/>
</dbReference>
<dbReference type="EMBL" id="PYLS01000001">
    <property type="protein sequence ID" value="PST84837.1"/>
    <property type="molecule type" value="Genomic_DNA"/>
</dbReference>
<feature type="domain" description="TonB C-terminal" evidence="10">
    <location>
        <begin position="52"/>
        <end position="143"/>
    </location>
</feature>
<keyword evidence="5" id="KW-0997">Cell inner membrane</keyword>
<evidence type="ECO:0000256" key="9">
    <source>
        <dbReference type="ARBA" id="ARBA00023136"/>
    </source>
</evidence>
<evidence type="ECO:0000259" key="10">
    <source>
        <dbReference type="PROSITE" id="PS52015"/>
    </source>
</evidence>
<evidence type="ECO:0000256" key="2">
    <source>
        <dbReference type="ARBA" id="ARBA00006555"/>
    </source>
</evidence>
<dbReference type="PROSITE" id="PS52015">
    <property type="entry name" value="TONB_CTD"/>
    <property type="match status" value="1"/>
</dbReference>
<dbReference type="Pfam" id="PF03544">
    <property type="entry name" value="TonB_C"/>
    <property type="match status" value="1"/>
</dbReference>
<dbReference type="RefSeq" id="WP_107212996.1">
    <property type="nucleotide sequence ID" value="NZ_KZ686268.1"/>
</dbReference>
<protein>
    <submittedName>
        <fullName evidence="11">Energy transducer TonB</fullName>
    </submittedName>
</protein>
<reference evidence="11 12" key="1">
    <citation type="submission" date="2018-03" db="EMBL/GenBank/DDBJ databases">
        <authorList>
            <person name="Keele B.F."/>
        </authorList>
    </citation>
    <scope>NUCLEOTIDE SEQUENCE [LARGE SCALE GENOMIC DNA]</scope>
    <source>
        <strain evidence="11 12">YL28-9</strain>
    </source>
</reference>
<dbReference type="GO" id="GO:0031992">
    <property type="term" value="F:energy transducer activity"/>
    <property type="evidence" value="ECO:0007669"/>
    <property type="project" value="TreeGrafter"/>
</dbReference>
<dbReference type="InterPro" id="IPR051045">
    <property type="entry name" value="TonB-dependent_transducer"/>
</dbReference>
<keyword evidence="3" id="KW-0813">Transport</keyword>
<comment type="caution">
    <text evidence="11">The sequence shown here is derived from an EMBL/GenBank/DDBJ whole genome shotgun (WGS) entry which is preliminary data.</text>
</comment>
<keyword evidence="12" id="KW-1185">Reference proteome</keyword>
<keyword evidence="4" id="KW-1003">Cell membrane</keyword>
<evidence type="ECO:0000256" key="6">
    <source>
        <dbReference type="ARBA" id="ARBA00022692"/>
    </source>
</evidence>